<keyword evidence="1" id="KW-0472">Membrane</keyword>
<dbReference type="EMBL" id="CP073720">
    <property type="protein sequence ID" value="UWP79953.1"/>
    <property type="molecule type" value="Genomic_DNA"/>
</dbReference>
<feature type="transmembrane region" description="Helical" evidence="1">
    <location>
        <begin position="69"/>
        <end position="87"/>
    </location>
</feature>
<keyword evidence="1" id="KW-0812">Transmembrane</keyword>
<feature type="transmembrane region" description="Helical" evidence="1">
    <location>
        <begin position="184"/>
        <end position="210"/>
    </location>
</feature>
<dbReference type="RefSeq" id="WP_259857711.1">
    <property type="nucleotide sequence ID" value="NZ_CP073720.1"/>
</dbReference>
<feature type="transmembrane region" description="Helical" evidence="1">
    <location>
        <begin position="143"/>
        <end position="164"/>
    </location>
</feature>
<evidence type="ECO:0000256" key="1">
    <source>
        <dbReference type="SAM" id="Phobius"/>
    </source>
</evidence>
<keyword evidence="1" id="KW-1133">Transmembrane helix</keyword>
<organism evidence="2 3">
    <name type="scientific">Dactylosporangium fulvum</name>
    <dbReference type="NCBI Taxonomy" id="53359"/>
    <lineage>
        <taxon>Bacteria</taxon>
        <taxon>Bacillati</taxon>
        <taxon>Actinomycetota</taxon>
        <taxon>Actinomycetes</taxon>
        <taxon>Micromonosporales</taxon>
        <taxon>Micromonosporaceae</taxon>
        <taxon>Dactylosporangium</taxon>
    </lineage>
</organism>
<feature type="transmembrane region" description="Helical" evidence="1">
    <location>
        <begin position="395"/>
        <end position="417"/>
    </location>
</feature>
<feature type="transmembrane region" description="Helical" evidence="1">
    <location>
        <begin position="280"/>
        <end position="298"/>
    </location>
</feature>
<accession>A0ABY5VQA1</accession>
<evidence type="ECO:0000313" key="2">
    <source>
        <dbReference type="EMBL" id="UWP79953.1"/>
    </source>
</evidence>
<proteinExistence type="predicted"/>
<reference evidence="2" key="2">
    <citation type="submission" date="2022-09" db="EMBL/GenBank/DDBJ databases">
        <title>Biosynthetic gene clusters of Dactylosporangioum fulvum.</title>
        <authorList>
            <person name="Caradec T."/>
        </authorList>
    </citation>
    <scope>NUCLEOTIDE SEQUENCE</scope>
    <source>
        <strain evidence="2">NRRL B-16292</strain>
    </source>
</reference>
<feature type="transmembrane region" description="Helical" evidence="1">
    <location>
        <begin position="107"/>
        <end position="131"/>
    </location>
</feature>
<dbReference type="Proteomes" id="UP001059617">
    <property type="component" value="Chromosome"/>
</dbReference>
<keyword evidence="3" id="KW-1185">Reference proteome</keyword>
<evidence type="ECO:0000313" key="3">
    <source>
        <dbReference type="Proteomes" id="UP001059617"/>
    </source>
</evidence>
<name>A0ABY5VQA1_9ACTN</name>
<protein>
    <submittedName>
        <fullName evidence="2">Uncharacterized protein</fullName>
    </submittedName>
</protein>
<gene>
    <name evidence="2" type="ORF">Dfulv_32955</name>
</gene>
<feature type="transmembrane region" description="Helical" evidence="1">
    <location>
        <begin position="310"/>
        <end position="331"/>
    </location>
</feature>
<feature type="transmembrane region" description="Helical" evidence="1">
    <location>
        <begin position="343"/>
        <end position="366"/>
    </location>
</feature>
<reference evidence="2" key="1">
    <citation type="submission" date="2021-04" db="EMBL/GenBank/DDBJ databases">
        <authorList>
            <person name="Hartkoorn R.C."/>
            <person name="Beaudoing E."/>
            <person name="Hot D."/>
        </authorList>
    </citation>
    <scope>NUCLEOTIDE SEQUENCE</scope>
    <source>
        <strain evidence="2">NRRL B-16292</strain>
    </source>
</reference>
<sequence length="438" mass="44862">MPAFLFILLVVLALLLGVFALPLVLLVPAPVLAIVVLAVRLGDAVRQGGAGALAARTRAAWRDGTGRPVWPGLIAVAAGAGVLTFGLERLYLATVTNGPRWGFDVALLAVVLGLLAAVVCAALASLAAAAVGRARGFGAGTVAGLLALIAVAAGTASAYLPLRASYLAEPERFPVVTNLGAGDLLIPFNAFLAALIWALPWPVLGAALGARTETTGRQRKVRDVWQLLLDLATADLPERRSAWGAALRAELAAIDPPAERRRFALGGVWAALRSGPPRGAWVWAAGVAVVVAGGSFAASRWSLEHGQGGILGFWVIVPNVLLFVVALATAWRTRSFGSGLRAGALAGLAALVAVLAVGIPEAVVWAHRKAGYLSTGDAVPPTWQAAVLDVLRPEFLVGMIVFWTMSAAGGAVLGAALSAALGRLRTGAPDDLATPAAH</sequence>